<dbReference type="OrthoDB" id="8964127at2759"/>
<evidence type="ECO:0000256" key="5">
    <source>
        <dbReference type="ARBA" id="ARBA00022737"/>
    </source>
</evidence>
<evidence type="ECO:0000256" key="7">
    <source>
        <dbReference type="ARBA" id="ARBA00023136"/>
    </source>
</evidence>
<dbReference type="InterPro" id="IPR003961">
    <property type="entry name" value="FN3_dom"/>
</dbReference>
<evidence type="ECO:0000256" key="1">
    <source>
        <dbReference type="ARBA" id="ARBA00004479"/>
    </source>
</evidence>
<comment type="similarity">
    <text evidence="2">Belongs to the type I cytokine receptor family. Type 2 subfamily.</text>
</comment>
<dbReference type="InParanoid" id="A0A6P7YEZ4"/>
<dbReference type="InterPro" id="IPR041182">
    <property type="entry name" value="LEP-R_IGD"/>
</dbReference>
<dbReference type="InterPro" id="IPR036116">
    <property type="entry name" value="FN3_sf"/>
</dbReference>
<dbReference type="InterPro" id="IPR013783">
    <property type="entry name" value="Ig-like_fold"/>
</dbReference>
<reference evidence="15" key="1">
    <citation type="submission" date="2025-08" db="UniProtKB">
        <authorList>
            <consortium name="RefSeq"/>
        </authorList>
    </citation>
    <scope>IDENTIFICATION</scope>
</reference>
<dbReference type="FunFam" id="2.60.40.10:FF:000613">
    <property type="entry name" value="Leptin receptor"/>
    <property type="match status" value="1"/>
</dbReference>
<organism evidence="14 15">
    <name type="scientific">Microcaecilia unicolor</name>
    <dbReference type="NCBI Taxonomy" id="1415580"/>
    <lineage>
        <taxon>Eukaryota</taxon>
        <taxon>Metazoa</taxon>
        <taxon>Chordata</taxon>
        <taxon>Craniata</taxon>
        <taxon>Vertebrata</taxon>
        <taxon>Euteleostomi</taxon>
        <taxon>Amphibia</taxon>
        <taxon>Gymnophiona</taxon>
        <taxon>Siphonopidae</taxon>
        <taxon>Microcaecilia</taxon>
    </lineage>
</organism>
<dbReference type="GO" id="GO:0004896">
    <property type="term" value="F:cytokine receptor activity"/>
    <property type="evidence" value="ECO:0007669"/>
    <property type="project" value="InterPro"/>
</dbReference>
<keyword evidence="5" id="KW-0677">Repeat</keyword>
<dbReference type="Pfam" id="PF06328">
    <property type="entry name" value="Lep_receptor_Ig"/>
    <property type="match status" value="1"/>
</dbReference>
<sequence length="905" mass="103693">MFWQALLAAFLQLGFIQLSSSSHASIFQIPAWNFTLSCILSNKTSHSSLPTGVPKTIYSMSEDQGLNLMMIYLTHANSAELEAKEGDFCCISSETDVTCSSPKNDTELKPFLSNMTDLKWNMWCWTRGDMEAVICNLKASDEKSQVNSEQRANLFYVLSNFSFGESSIISQKDNILATSCNCSAHEICECLIPSVKPEHTYTVWVEIKRGVSSPLMSVKPLDIVKPNPPFNLHMEITEKGELKLCWSNPAPVPYELQYEVRHLVNSTENAWQIVRETSVTIDNKQLDSSHLVQVRCRRLHGPGFWSDWSSLYDLNSEGVIYYPSKVLTSVGSDVSVYCIYNKKHKRIDSKKIAWWLNLAERIPEHQYTAVNDHVGKVTLLGLNATKPKGRFLFDALYCCIENDECYYRYTEVYIIDVNISISCETDGDLRKMTCRWTTNRTMILEGSTLQLKYYRNKVYCPRMENTLQPSDSKICQLQMDGFCECTFEPVFLFSGYTMWIEINHPLGTLESPPVCVIPMNVVKPLPPSKIKAEITVNSGLLNVSWERPLLPVNDLQFQIRYSVLGEETVWKTHDVVKVESGNIEVQDLCIPYLVQVRCSRVDGRGYWSDWSTLMSTVIKDVKAPVRGPVFWRHSQEDPINKKENVTLFWQPLMKNQSLCSLRGYKVVHHTSNNDSWSEYIGNKTRYAFLWTESVHTVTVVAINSIGPSLTNYNLTFSKETSTVNTVHSLRAYLINSSCVVITWNLLPGVQDLTSFVVEWKNLNEEEQIKWIHVPSNMSRYYITDCFIPIDNYQFILYPILTEGIGKPKITNGFTRDDHEIIQNDVGLYVILPLIILSSVLLLGTLLISHQRMKQMFWEDVPNPKNCSWAQEVNFQKIHEKYGIQHFFSGIISCTDTRYEDICKSQ</sequence>
<dbReference type="Pfam" id="PF18589">
    <property type="entry name" value="ObR_Ig"/>
    <property type="match status" value="2"/>
</dbReference>
<dbReference type="RefSeq" id="XP_030063608.1">
    <property type="nucleotide sequence ID" value="XM_030207748.1"/>
</dbReference>
<dbReference type="SUPFAM" id="SSF49265">
    <property type="entry name" value="Fibronectin type III"/>
    <property type="match status" value="4"/>
</dbReference>
<keyword evidence="9 15" id="KW-0675">Receptor</keyword>
<accession>A0A6P7YEZ4</accession>
<dbReference type="KEGG" id="muo:115473096"/>
<keyword evidence="8" id="KW-1015">Disulfide bond</keyword>
<dbReference type="InterPro" id="IPR010457">
    <property type="entry name" value="IgC2-like_lig-bd"/>
</dbReference>
<dbReference type="SMART" id="SM00060">
    <property type="entry name" value="FN3"/>
    <property type="match status" value="3"/>
</dbReference>
<feature type="domain" description="Fibronectin type-III" evidence="13">
    <location>
        <begin position="228"/>
        <end position="316"/>
    </location>
</feature>
<evidence type="ECO:0000259" key="13">
    <source>
        <dbReference type="PROSITE" id="PS50853"/>
    </source>
</evidence>
<keyword evidence="10" id="KW-0325">Glycoprotein</keyword>
<feature type="domain" description="Fibronectin type-III" evidence="13">
    <location>
        <begin position="526"/>
        <end position="619"/>
    </location>
</feature>
<feature type="transmembrane region" description="Helical" evidence="11">
    <location>
        <begin position="825"/>
        <end position="847"/>
    </location>
</feature>
<keyword evidence="3 11" id="KW-0812">Transmembrane</keyword>
<dbReference type="GO" id="GO:0009897">
    <property type="term" value="C:external side of plasma membrane"/>
    <property type="evidence" value="ECO:0007669"/>
    <property type="project" value="TreeGrafter"/>
</dbReference>
<name>A0A6P7YEZ4_9AMPH</name>
<keyword evidence="4 12" id="KW-0732">Signal</keyword>
<dbReference type="Proteomes" id="UP000515156">
    <property type="component" value="Chromosome 6"/>
</dbReference>
<dbReference type="GeneID" id="115473096"/>
<evidence type="ECO:0000256" key="6">
    <source>
        <dbReference type="ARBA" id="ARBA00022989"/>
    </source>
</evidence>
<dbReference type="InterPro" id="IPR003529">
    <property type="entry name" value="Hematopoietin_rcpt_Gp130_CS"/>
</dbReference>
<evidence type="ECO:0000256" key="9">
    <source>
        <dbReference type="ARBA" id="ARBA00023170"/>
    </source>
</evidence>
<evidence type="ECO:0000256" key="8">
    <source>
        <dbReference type="ARBA" id="ARBA00023157"/>
    </source>
</evidence>
<evidence type="ECO:0000256" key="3">
    <source>
        <dbReference type="ARBA" id="ARBA00022692"/>
    </source>
</evidence>
<evidence type="ECO:0000256" key="4">
    <source>
        <dbReference type="ARBA" id="ARBA00022729"/>
    </source>
</evidence>
<dbReference type="PROSITE" id="PS01353">
    <property type="entry name" value="HEMATOPO_REC_L_F2"/>
    <property type="match status" value="1"/>
</dbReference>
<dbReference type="FunCoup" id="A0A6P7YEZ4">
    <property type="interactions" value="893"/>
</dbReference>
<evidence type="ECO:0000256" key="2">
    <source>
        <dbReference type="ARBA" id="ARBA00008921"/>
    </source>
</evidence>
<evidence type="ECO:0000256" key="12">
    <source>
        <dbReference type="SAM" id="SignalP"/>
    </source>
</evidence>
<feature type="signal peptide" evidence="12">
    <location>
        <begin position="1"/>
        <end position="21"/>
    </location>
</feature>
<keyword evidence="7 11" id="KW-0472">Membrane</keyword>
<dbReference type="FunFam" id="2.60.40.10:FF:000494">
    <property type="entry name" value="Leptin receptor"/>
    <property type="match status" value="1"/>
</dbReference>
<dbReference type="AlphaFoldDB" id="A0A6P7YEZ4"/>
<evidence type="ECO:0000256" key="11">
    <source>
        <dbReference type="SAM" id="Phobius"/>
    </source>
</evidence>
<gene>
    <name evidence="15" type="primary">LEPR</name>
</gene>
<feature type="chain" id="PRO_5027966654" evidence="12">
    <location>
        <begin position="22"/>
        <end position="905"/>
    </location>
</feature>
<keyword evidence="6 11" id="KW-1133">Transmembrane helix</keyword>
<keyword evidence="14" id="KW-1185">Reference proteome</keyword>
<comment type="subcellular location">
    <subcellularLocation>
        <location evidence="1">Membrane</location>
        <topology evidence="1">Single-pass type I membrane protein</topology>
    </subcellularLocation>
</comment>
<proteinExistence type="inferred from homology"/>
<dbReference type="PANTHER" id="PTHR23037">
    <property type="entry name" value="CYTOKINE RECEPTOR"/>
    <property type="match status" value="1"/>
</dbReference>
<dbReference type="PROSITE" id="PS50853">
    <property type="entry name" value="FN3"/>
    <property type="match status" value="2"/>
</dbReference>
<dbReference type="CDD" id="cd00063">
    <property type="entry name" value="FN3"/>
    <property type="match status" value="3"/>
</dbReference>
<evidence type="ECO:0000256" key="10">
    <source>
        <dbReference type="ARBA" id="ARBA00023180"/>
    </source>
</evidence>
<dbReference type="PANTHER" id="PTHR23037:SF44">
    <property type="entry name" value="LEPTIN RECEPTOR"/>
    <property type="match status" value="1"/>
</dbReference>
<evidence type="ECO:0000313" key="14">
    <source>
        <dbReference type="Proteomes" id="UP000515156"/>
    </source>
</evidence>
<protein>
    <submittedName>
        <fullName evidence="15">Leptin receptor</fullName>
    </submittedName>
</protein>
<evidence type="ECO:0000313" key="15">
    <source>
        <dbReference type="RefSeq" id="XP_030063608.1"/>
    </source>
</evidence>
<dbReference type="Gene3D" id="2.60.40.10">
    <property type="entry name" value="Immunoglobulins"/>
    <property type="match status" value="7"/>
</dbReference>
<dbReference type="CTD" id="3953"/>